<name>A0ABQ2LQA3_9ACTN</name>
<evidence type="ECO:0000259" key="3">
    <source>
        <dbReference type="Pfam" id="PF00582"/>
    </source>
</evidence>
<gene>
    <name evidence="4" type="ORF">GCM10012286_22200</name>
</gene>
<comment type="caution">
    <text evidence="4">The sequence shown here is derived from an EMBL/GenBank/DDBJ whole genome shotgun (WGS) entry which is preliminary data.</text>
</comment>
<dbReference type="InterPro" id="IPR014729">
    <property type="entry name" value="Rossmann-like_a/b/a_fold"/>
</dbReference>
<dbReference type="SUPFAM" id="SSF52402">
    <property type="entry name" value="Adenine nucleotide alpha hydrolases-like"/>
    <property type="match status" value="1"/>
</dbReference>
<proteinExistence type="inferred from homology"/>
<dbReference type="PRINTS" id="PR01438">
    <property type="entry name" value="UNVRSLSTRESS"/>
</dbReference>
<feature type="region of interest" description="Disordered" evidence="2">
    <location>
        <begin position="150"/>
        <end position="170"/>
    </location>
</feature>
<feature type="domain" description="UspA" evidence="3">
    <location>
        <begin position="10"/>
        <end position="146"/>
    </location>
</feature>
<dbReference type="EMBL" id="BMNG01000004">
    <property type="protein sequence ID" value="GGO41818.1"/>
    <property type="molecule type" value="Genomic_DNA"/>
</dbReference>
<dbReference type="InterPro" id="IPR006016">
    <property type="entry name" value="UspA"/>
</dbReference>
<accession>A0ABQ2LQA3</accession>
<sequence length="170" mass="17766">MVDVAQGGLVVGVDGSAAALAALRWSATKARLLRAPLVVVHAWQPTAVLRAPYAPAAGRRTPEQEHACATATLEEAVAELLEADPGVDFVPLLDCGPAERILLRHSSEALLLALGRKPLRDVSGPVLGAVTRACLRYAVCPVVTVPELRSSGDQAPPRFAPETAVGLERA</sequence>
<dbReference type="Pfam" id="PF00582">
    <property type="entry name" value="Usp"/>
    <property type="match status" value="1"/>
</dbReference>
<reference evidence="5" key="1">
    <citation type="journal article" date="2019" name="Int. J. Syst. Evol. Microbiol.">
        <title>The Global Catalogue of Microorganisms (GCM) 10K type strain sequencing project: providing services to taxonomists for standard genome sequencing and annotation.</title>
        <authorList>
            <consortium name="The Broad Institute Genomics Platform"/>
            <consortium name="The Broad Institute Genome Sequencing Center for Infectious Disease"/>
            <person name="Wu L."/>
            <person name="Ma J."/>
        </authorList>
    </citation>
    <scope>NUCLEOTIDE SEQUENCE [LARGE SCALE GENOMIC DNA]</scope>
    <source>
        <strain evidence="5">CGMCC 4.7349</strain>
    </source>
</reference>
<protein>
    <recommendedName>
        <fullName evidence="3">UspA domain-containing protein</fullName>
    </recommendedName>
</protein>
<dbReference type="InterPro" id="IPR006015">
    <property type="entry name" value="Universal_stress_UspA"/>
</dbReference>
<dbReference type="Proteomes" id="UP000656881">
    <property type="component" value="Unassembled WGS sequence"/>
</dbReference>
<organism evidence="4 5">
    <name type="scientific">Streptomyces lasiicapitis</name>
    <dbReference type="NCBI Taxonomy" id="1923961"/>
    <lineage>
        <taxon>Bacteria</taxon>
        <taxon>Bacillati</taxon>
        <taxon>Actinomycetota</taxon>
        <taxon>Actinomycetes</taxon>
        <taxon>Kitasatosporales</taxon>
        <taxon>Streptomycetaceae</taxon>
        <taxon>Streptomyces</taxon>
    </lineage>
</organism>
<dbReference type="Gene3D" id="3.40.50.620">
    <property type="entry name" value="HUPs"/>
    <property type="match status" value="1"/>
</dbReference>
<evidence type="ECO:0000256" key="1">
    <source>
        <dbReference type="ARBA" id="ARBA00008791"/>
    </source>
</evidence>
<evidence type="ECO:0000313" key="5">
    <source>
        <dbReference type="Proteomes" id="UP000656881"/>
    </source>
</evidence>
<evidence type="ECO:0000313" key="4">
    <source>
        <dbReference type="EMBL" id="GGO41818.1"/>
    </source>
</evidence>
<evidence type="ECO:0000256" key="2">
    <source>
        <dbReference type="SAM" id="MobiDB-lite"/>
    </source>
</evidence>
<keyword evidence="5" id="KW-1185">Reference proteome</keyword>
<comment type="similarity">
    <text evidence="1">Belongs to the universal stress protein A family.</text>
</comment>